<dbReference type="Gene3D" id="1.10.640.10">
    <property type="entry name" value="Haem peroxidase domain superfamily, animal type"/>
    <property type="match status" value="3"/>
</dbReference>
<keyword evidence="8" id="KW-1185">Reference proteome</keyword>
<comment type="caution">
    <text evidence="7">The sequence shown here is derived from an EMBL/GenBank/DDBJ whole genome shotgun (WGS) entry which is preliminary data.</text>
</comment>
<dbReference type="SUPFAM" id="SSF48113">
    <property type="entry name" value="Heme-dependent peroxidases"/>
    <property type="match status" value="3"/>
</dbReference>
<evidence type="ECO:0000313" key="8">
    <source>
        <dbReference type="Proteomes" id="UP001159428"/>
    </source>
</evidence>
<proteinExistence type="predicted"/>
<keyword evidence="5" id="KW-0408">Iron</keyword>
<keyword evidence="3 6" id="KW-0732">Signal</keyword>
<gene>
    <name evidence="7" type="ORF">PMEA_00003779</name>
</gene>
<dbReference type="PANTHER" id="PTHR11475:SF4">
    <property type="entry name" value="CHORION PEROXIDASE"/>
    <property type="match status" value="1"/>
</dbReference>
<dbReference type="InterPro" id="IPR037120">
    <property type="entry name" value="Haem_peroxidase_sf_animal"/>
</dbReference>
<name>A0AAU9WB24_9CNID</name>
<reference evidence="7 8" key="1">
    <citation type="submission" date="2022-05" db="EMBL/GenBank/DDBJ databases">
        <authorList>
            <consortium name="Genoscope - CEA"/>
            <person name="William W."/>
        </authorList>
    </citation>
    <scope>NUCLEOTIDE SEQUENCE [LARGE SCALE GENOMIC DNA]</scope>
</reference>
<dbReference type="Proteomes" id="UP001159428">
    <property type="component" value="Unassembled WGS sequence"/>
</dbReference>
<evidence type="ECO:0008006" key="9">
    <source>
        <dbReference type="Google" id="ProtNLM"/>
    </source>
</evidence>
<evidence type="ECO:0000256" key="2">
    <source>
        <dbReference type="ARBA" id="ARBA00022525"/>
    </source>
</evidence>
<feature type="signal peptide" evidence="6">
    <location>
        <begin position="1"/>
        <end position="22"/>
    </location>
</feature>
<feature type="chain" id="PRO_5043347747" description="Peroxidase" evidence="6">
    <location>
        <begin position="23"/>
        <end position="2013"/>
    </location>
</feature>
<dbReference type="InterPro" id="IPR010255">
    <property type="entry name" value="Haem_peroxidase_sf"/>
</dbReference>
<dbReference type="EMBL" id="CALNXJ010000012">
    <property type="protein sequence ID" value="CAH3110680.1"/>
    <property type="molecule type" value="Genomic_DNA"/>
</dbReference>
<dbReference type="CDD" id="cd09823">
    <property type="entry name" value="peroxinectin_like"/>
    <property type="match status" value="3"/>
</dbReference>
<evidence type="ECO:0000256" key="3">
    <source>
        <dbReference type="ARBA" id="ARBA00022729"/>
    </source>
</evidence>
<dbReference type="GO" id="GO:0005576">
    <property type="term" value="C:extracellular region"/>
    <property type="evidence" value="ECO:0007669"/>
    <property type="project" value="UniProtKB-SubCell"/>
</dbReference>
<dbReference type="InterPro" id="IPR019791">
    <property type="entry name" value="Haem_peroxidase_animal"/>
</dbReference>
<evidence type="ECO:0000256" key="6">
    <source>
        <dbReference type="SAM" id="SignalP"/>
    </source>
</evidence>
<dbReference type="PROSITE" id="PS50292">
    <property type="entry name" value="PEROXIDASE_3"/>
    <property type="match status" value="3"/>
</dbReference>
<dbReference type="FunFam" id="1.10.640.10:FF:000003">
    <property type="entry name" value="chorion peroxidase"/>
    <property type="match status" value="3"/>
</dbReference>
<evidence type="ECO:0000256" key="1">
    <source>
        <dbReference type="ARBA" id="ARBA00004613"/>
    </source>
</evidence>
<protein>
    <recommendedName>
        <fullName evidence="9">Peroxidase</fullName>
    </recommendedName>
</protein>
<accession>A0AAU9WB24</accession>
<dbReference type="GO" id="GO:0004601">
    <property type="term" value="F:peroxidase activity"/>
    <property type="evidence" value="ECO:0007669"/>
    <property type="project" value="InterPro"/>
</dbReference>
<sequence>MLTLSLLLVLGVCLFQSGPSIGGTPDNSDTFLRVDRMCQPIPLYLRLNCIRRRYRTFDGTCNNLCNITEGSAETGFDRFLPPAFQNGDGPRLMSSSGAPLKNARTISKNVFKSTSEDVGGKPPPFTHVTMTWGQFIDHDITLTESNETAGCGTNNEQCPTNIPGCISIPISQNNPDDRLANNVTAQCIPLSRSALRDREQVNLVSSYIDASMVYGANCEEAESLRDKIANTGALRVLPLPVRRSDRMPILPEASPESFCRSPRPAVRPCFLAGDFRRVNENPALMVMHTLFVREHNRIAQFLHYLNPIWQDEKLFQEARKIVIGQIQHITYNEWLPVLFPSKKLRNDEGILLESSGRFFSGYDPNVRATTLNAFAAAALRMGHSLIRQTFGQFSKAFVRLGEINTTTFFNPDPLYTLRNNGIDGISLGLIKEPSQKFDRNFVEAVRESLVIEGPTIEGFVGDLMAINIQRGRDHALPPYIEFRRACDLDKNLTGGLVTDFSQLTNIDPVQLGKIKESYDHPADIDLYVGGVSERPQKGSIFGETFSCLIARSFKRYRFGDRFWYERRDSYTGFTSRQLDSIRRGSSLARIICDNSDTVKELQRRVFESSTVKVHCDDIPSINLNLWREGKSLLCFILLMVMWKIPLSVGNLFTRDVLQSILTEKCEPVPLAVQLICFRRRYRTYDGSCNNLCNITKGSALRPFARLLSPAYEDGTYAPRTLGSNNESLPNARNISTIVFVSSTGNDDNMTPNFTHVTMTWGQFLDHDITLTQENNTADCGNNSLPCRGHDEGCIGIDILKGNELKDNRSAVCIPLRRSAIQDGEQVNLVSAFIDGSQIYGANRREADLLRDRTANLGLLRVASFPLSSAKSPLLPKAEAQTFCRSHNPTKKPCFLAGDHARVNENPALVAMHTIWAREHNRIANYLHVLNPSWQDERLFQEARKIVIAKLQHITYNEWLPIFFNEDLRRRANILLEPKDTFFSGYNSQVNPEITNAFATAALRVGHTLIKDNLGQFGRQFRQRGSISTKTFFDPSPLYAKSGNGMTGILLGLVTQTSQKVDSNFVTTITENLVIEGPIPDGIVGDLTAINIERGRDHGLPPYVNFREFCGAGQAKFFPDLLTTTTQVNINKLKQVYTTVLDIDLFPGGLLEFPAKGSAVGFTYTCLLTEMFKRLRFGDRFWYERDNSVGFTLPQLDEIRKASLARVYCDNTASVIFIQPKVFVPKTNKFGDNPVTDCDFLPMVDLEKFKKEPEESNGRCATMAVFILNGFVLILIMSLTSSYVIDDLYPDETETLADMKSELLESNEMNYMDPNMNIGNNLDMRQVEDIVVQKVAPEIKAAFEAQNYSCWMEALKKVPYRLILEKKKDQQRALRKFFQALQHGKKSTVDALTWLKAKQSEACSACALAKLCKDPVIWNLKQCKLKILTLARAFNYTEGERISCDKNSRFREINGTCNNLDNPRFGSILTPFRRLVPPVYGDGISTLRRALSGDELPNARNVSRFVHGSNAARTNPDSPRLTHLIMSWGQFMDHDFTLAETQSINCESSNSNIECINIEVPSDDATFRDRGVTFFQLERDAPHMPNTMCKLTPREHRNTLTAYIDASNVYGSTEEEENNLRASNGLLRILEPRHGCPMKSLLPAQLPDQFCVSKDPNRPCFVAGDERVNENPALMSVHTIITREHNRIATYFGEMTPWDGEQIYQETRKIIGAVLQFITYNEFLPLILSPKTIKRNNLKLLKGTKFFNGYDPRINAQMSASFSVAAFRFGHSLVQEEFMRFTQDGFQHHCNKAEFSPIPVLDFGNPTYLYDKCNGGVDSIFRGLLKSPAAKMDGRFSSSVQENLFRGEGDLSDLISINIQRGRSRGVASYTTYRNRPECQIRAKVNTFDDLRRAGFDPNDINKLRSQYQSVHDIDLFTGGVLEPVDSDGGVLGPTFQCIIAEQFKRLRVGDRFWHENAPNPALHTDKTAFTSCQLQEIRRVNLAKIICNNAEDIPAVTRKALEQSKIFVNQRYI</sequence>
<dbReference type="GO" id="GO:0020037">
    <property type="term" value="F:heme binding"/>
    <property type="evidence" value="ECO:0007669"/>
    <property type="project" value="InterPro"/>
</dbReference>
<comment type="subcellular location">
    <subcellularLocation>
        <location evidence="1">Secreted</location>
    </subcellularLocation>
</comment>
<keyword evidence="4" id="KW-0325">Glycoprotein</keyword>
<evidence type="ECO:0000256" key="5">
    <source>
        <dbReference type="PIRSR" id="PIRSR619791-2"/>
    </source>
</evidence>
<dbReference type="GO" id="GO:0006979">
    <property type="term" value="P:response to oxidative stress"/>
    <property type="evidence" value="ECO:0007669"/>
    <property type="project" value="InterPro"/>
</dbReference>
<dbReference type="GO" id="GO:0046872">
    <property type="term" value="F:metal ion binding"/>
    <property type="evidence" value="ECO:0007669"/>
    <property type="project" value="UniProtKB-KW"/>
</dbReference>
<dbReference type="PRINTS" id="PR00457">
    <property type="entry name" value="ANPEROXIDASE"/>
</dbReference>
<keyword evidence="5" id="KW-0479">Metal-binding</keyword>
<evidence type="ECO:0000256" key="4">
    <source>
        <dbReference type="ARBA" id="ARBA00023180"/>
    </source>
</evidence>
<organism evidence="7 8">
    <name type="scientific">Pocillopora meandrina</name>
    <dbReference type="NCBI Taxonomy" id="46732"/>
    <lineage>
        <taxon>Eukaryota</taxon>
        <taxon>Metazoa</taxon>
        <taxon>Cnidaria</taxon>
        <taxon>Anthozoa</taxon>
        <taxon>Hexacorallia</taxon>
        <taxon>Scleractinia</taxon>
        <taxon>Astrocoeniina</taxon>
        <taxon>Pocilloporidae</taxon>
        <taxon>Pocillopora</taxon>
    </lineage>
</organism>
<evidence type="ECO:0000313" key="7">
    <source>
        <dbReference type="EMBL" id="CAH3110680.1"/>
    </source>
</evidence>
<dbReference type="PANTHER" id="PTHR11475">
    <property type="entry name" value="OXIDASE/PEROXIDASE"/>
    <property type="match status" value="1"/>
</dbReference>
<dbReference type="Pfam" id="PF03098">
    <property type="entry name" value="An_peroxidase"/>
    <property type="match status" value="3"/>
</dbReference>
<feature type="binding site" description="axial binding residue" evidence="5">
    <location>
        <position position="383"/>
    </location>
    <ligand>
        <name>heme b</name>
        <dbReference type="ChEBI" id="CHEBI:60344"/>
    </ligand>
    <ligandPart>
        <name>Fe</name>
        <dbReference type="ChEBI" id="CHEBI:18248"/>
    </ligandPart>
</feature>
<keyword evidence="2" id="KW-0964">Secreted</keyword>
<keyword evidence="5" id="KW-0349">Heme</keyword>